<comment type="catalytic activity">
    <reaction evidence="8">
        <text>dTMP + ATP = dTDP + ADP</text>
        <dbReference type="Rhea" id="RHEA:13517"/>
        <dbReference type="ChEBI" id="CHEBI:30616"/>
        <dbReference type="ChEBI" id="CHEBI:58369"/>
        <dbReference type="ChEBI" id="CHEBI:63528"/>
        <dbReference type="ChEBI" id="CHEBI:456216"/>
        <dbReference type="EC" id="2.7.4.9"/>
    </reaction>
</comment>
<evidence type="ECO:0000259" key="9">
    <source>
        <dbReference type="Pfam" id="PF02223"/>
    </source>
</evidence>
<dbReference type="PIRSF" id="PIRSF019736">
    <property type="entry name" value="dTMP_TKRP1"/>
    <property type="match status" value="1"/>
</dbReference>
<evidence type="ECO:0000256" key="1">
    <source>
        <dbReference type="ARBA" id="ARBA00009776"/>
    </source>
</evidence>
<dbReference type="PANTHER" id="PTHR10344">
    <property type="entry name" value="THYMIDYLATE KINASE"/>
    <property type="match status" value="1"/>
</dbReference>
<organism evidence="10 11">
    <name type="scientific">Apteryx mantelli</name>
    <name type="common">North Island brown kiwi</name>
    <dbReference type="NCBI Taxonomy" id="2696672"/>
    <lineage>
        <taxon>Eukaryota</taxon>
        <taxon>Metazoa</taxon>
        <taxon>Chordata</taxon>
        <taxon>Craniata</taxon>
        <taxon>Vertebrata</taxon>
        <taxon>Euteleostomi</taxon>
        <taxon>Archelosauria</taxon>
        <taxon>Archosauria</taxon>
        <taxon>Dinosauria</taxon>
        <taxon>Saurischia</taxon>
        <taxon>Theropoda</taxon>
        <taxon>Coelurosauria</taxon>
        <taxon>Aves</taxon>
        <taxon>Palaeognathae</taxon>
        <taxon>Apterygiformes</taxon>
        <taxon>Apterygidae</taxon>
        <taxon>Apteryx</taxon>
    </lineage>
</organism>
<dbReference type="InterPro" id="IPR039430">
    <property type="entry name" value="Thymidylate_kin-like_dom"/>
</dbReference>
<evidence type="ECO:0000313" key="11">
    <source>
        <dbReference type="RefSeq" id="XP_067150709.1"/>
    </source>
</evidence>
<evidence type="ECO:0000256" key="2">
    <source>
        <dbReference type="ARBA" id="ARBA00012980"/>
    </source>
</evidence>
<keyword evidence="6 11" id="KW-0418">Kinase</keyword>
<feature type="domain" description="Thymidylate kinase-like" evidence="9">
    <location>
        <begin position="228"/>
        <end position="407"/>
    </location>
</feature>
<dbReference type="InterPro" id="IPR027417">
    <property type="entry name" value="P-loop_NTPase"/>
</dbReference>
<keyword evidence="3" id="KW-0808">Transferase</keyword>
<keyword evidence="7" id="KW-0067">ATP-binding</keyword>
<dbReference type="Pfam" id="PF02223">
    <property type="entry name" value="Thymidylate_kin"/>
    <property type="match status" value="1"/>
</dbReference>
<proteinExistence type="inferred from homology"/>
<keyword evidence="5" id="KW-0547">Nucleotide-binding</keyword>
<evidence type="ECO:0000256" key="7">
    <source>
        <dbReference type="ARBA" id="ARBA00022840"/>
    </source>
</evidence>
<dbReference type="Gene3D" id="3.40.50.300">
    <property type="entry name" value="P-loop containing nucleotide triphosphate hydrolases"/>
    <property type="match status" value="1"/>
</dbReference>
<dbReference type="RefSeq" id="XP_067150709.1">
    <property type="nucleotide sequence ID" value="XM_067294608.1"/>
</dbReference>
<evidence type="ECO:0000256" key="4">
    <source>
        <dbReference type="ARBA" id="ARBA00022727"/>
    </source>
</evidence>
<name>A0ABM4EDC8_9AVES</name>
<dbReference type="Proteomes" id="UP001652627">
    <property type="component" value="Chromosome 3"/>
</dbReference>
<keyword evidence="4" id="KW-0545">Nucleotide biosynthesis</keyword>
<dbReference type="InterPro" id="IPR014505">
    <property type="entry name" value="UMP-CMP_kinase_2"/>
</dbReference>
<evidence type="ECO:0000256" key="5">
    <source>
        <dbReference type="ARBA" id="ARBA00022741"/>
    </source>
</evidence>
<evidence type="ECO:0000256" key="3">
    <source>
        <dbReference type="ARBA" id="ARBA00022679"/>
    </source>
</evidence>
<dbReference type="GeneID" id="106494719"/>
<dbReference type="SUPFAM" id="SSF52540">
    <property type="entry name" value="P-loop containing nucleoside triphosphate hydrolases"/>
    <property type="match status" value="1"/>
</dbReference>
<evidence type="ECO:0000256" key="8">
    <source>
        <dbReference type="ARBA" id="ARBA00048743"/>
    </source>
</evidence>
<evidence type="ECO:0000313" key="10">
    <source>
        <dbReference type="Proteomes" id="UP001652627"/>
    </source>
</evidence>
<accession>A0ABM4EDC8</accession>
<dbReference type="GO" id="GO:0016301">
    <property type="term" value="F:kinase activity"/>
    <property type="evidence" value="ECO:0007669"/>
    <property type="project" value="UniProtKB-KW"/>
</dbReference>
<dbReference type="EC" id="2.7.4.9" evidence="2"/>
<sequence>MPPPRGRREPPRYAVELPGAQLLHFALAPPGAAAAAAAAPGCFPPPPARCYSLCVPPARGGGVRAARLLRRLQQRLGEGGWAGCRVLPLLCYGPRRRPRRGFLLQDPRGAPGTGRRLAELLRAQAAPRPPLAVYEADARGALRQRLWALAAGGGRRLLRRARVVAAAAPPLHPAAAALRGGALPPSAPAARARLRQCASVIPEASAVLEILEKCPRHPEKGEFPVIVVEGLDATGKTTVTESVKDALNAVLLRSPPACISQWRTTFDNEPTLIRRTFYAAGNYILASEIAKASSQSPVIVDRYWHSTAAYAIATEINGKVEDLPPAHHEVYQWPKDLLKPDLVLLLTLSPEERIRRLQGRGLEKTKEEAELEANSLFRQKVEESYRRMVNPACQEVDASPSKEEVLKTVLKVIKKHCAL</sequence>
<comment type="similarity">
    <text evidence="1">Belongs to the thymidylate kinase family.</text>
</comment>
<dbReference type="InterPro" id="IPR018094">
    <property type="entry name" value="Thymidylate_kinase"/>
</dbReference>
<keyword evidence="10" id="KW-1185">Reference proteome</keyword>
<evidence type="ECO:0000256" key="6">
    <source>
        <dbReference type="ARBA" id="ARBA00022777"/>
    </source>
</evidence>
<gene>
    <name evidence="11" type="primary">CMPK2</name>
</gene>
<dbReference type="HAMAP" id="MF_00165">
    <property type="entry name" value="Thymidylate_kinase"/>
    <property type="match status" value="1"/>
</dbReference>
<protein>
    <recommendedName>
        <fullName evidence="2">dTMP kinase</fullName>
        <ecNumber evidence="2">2.7.4.9</ecNumber>
    </recommendedName>
</protein>
<reference evidence="11" key="1">
    <citation type="submission" date="2025-08" db="UniProtKB">
        <authorList>
            <consortium name="RefSeq"/>
        </authorList>
    </citation>
    <scope>IDENTIFICATION</scope>
    <source>
        <tissue evidence="11">Blood</tissue>
    </source>
</reference>
<dbReference type="PANTHER" id="PTHR10344:SF4">
    <property type="entry name" value="UMP-CMP KINASE 2, MITOCHONDRIAL"/>
    <property type="match status" value="1"/>
</dbReference>